<organism evidence="3 4">
    <name type="scientific">Rhododendron simsii</name>
    <name type="common">Sims's rhododendron</name>
    <dbReference type="NCBI Taxonomy" id="118357"/>
    <lineage>
        <taxon>Eukaryota</taxon>
        <taxon>Viridiplantae</taxon>
        <taxon>Streptophyta</taxon>
        <taxon>Embryophyta</taxon>
        <taxon>Tracheophyta</taxon>
        <taxon>Spermatophyta</taxon>
        <taxon>Magnoliopsida</taxon>
        <taxon>eudicotyledons</taxon>
        <taxon>Gunneridae</taxon>
        <taxon>Pentapetalae</taxon>
        <taxon>asterids</taxon>
        <taxon>Ericales</taxon>
        <taxon>Ericaceae</taxon>
        <taxon>Ericoideae</taxon>
        <taxon>Rhodoreae</taxon>
        <taxon>Rhododendron</taxon>
    </lineage>
</organism>
<feature type="domain" description="Protein kinase" evidence="2">
    <location>
        <begin position="1"/>
        <end position="105"/>
    </location>
</feature>
<name>A0A834LJ71_RHOSS</name>
<dbReference type="PANTHER" id="PTHR47976:SF30">
    <property type="entry name" value="RECEPTOR-LIKE SERINE_THREONINE-PROTEIN KINASE"/>
    <property type="match status" value="1"/>
</dbReference>
<dbReference type="Proteomes" id="UP000626092">
    <property type="component" value="Unassembled WGS sequence"/>
</dbReference>
<evidence type="ECO:0000259" key="2">
    <source>
        <dbReference type="PROSITE" id="PS50011"/>
    </source>
</evidence>
<protein>
    <recommendedName>
        <fullName evidence="2">Protein kinase domain-containing protein</fullName>
    </recommendedName>
</protein>
<dbReference type="InterPro" id="IPR001245">
    <property type="entry name" value="Ser-Thr/Tyr_kinase_cat_dom"/>
</dbReference>
<dbReference type="InterPro" id="IPR000719">
    <property type="entry name" value="Prot_kinase_dom"/>
</dbReference>
<evidence type="ECO:0000313" key="4">
    <source>
        <dbReference type="Proteomes" id="UP000626092"/>
    </source>
</evidence>
<dbReference type="GO" id="GO:0005524">
    <property type="term" value="F:ATP binding"/>
    <property type="evidence" value="ECO:0007669"/>
    <property type="project" value="InterPro"/>
</dbReference>
<proteinExistence type="predicted"/>
<dbReference type="PANTHER" id="PTHR47976">
    <property type="entry name" value="G-TYPE LECTIN S-RECEPTOR-LIKE SERINE/THREONINE-PROTEIN KINASE SD2-5"/>
    <property type="match status" value="1"/>
</dbReference>
<dbReference type="PROSITE" id="PS50011">
    <property type="entry name" value="PROTEIN_KINASE_DOM"/>
    <property type="match status" value="1"/>
</dbReference>
<keyword evidence="1" id="KW-0732">Signal</keyword>
<accession>A0A834LJ71</accession>
<dbReference type="GO" id="GO:0004672">
    <property type="term" value="F:protein kinase activity"/>
    <property type="evidence" value="ECO:0007669"/>
    <property type="project" value="InterPro"/>
</dbReference>
<dbReference type="InterPro" id="IPR051343">
    <property type="entry name" value="G-type_lectin_kinases/EP1-like"/>
</dbReference>
<dbReference type="AlphaFoldDB" id="A0A834LJ71"/>
<dbReference type="EMBL" id="WJXA01000006">
    <property type="protein sequence ID" value="KAF7141657.1"/>
    <property type="molecule type" value="Genomic_DNA"/>
</dbReference>
<dbReference type="Pfam" id="PF07714">
    <property type="entry name" value="PK_Tyr_Ser-Thr"/>
    <property type="match status" value="1"/>
</dbReference>
<sequence length="105" mass="11932">MLRGTPGYMAPELFSSIIIEKVDVYSFGVVVLEILCGRKNLDRSLPEEEMHLVGLFTRKGEEGELLDMVNKYNADLQLHGAEVVEMMKLALRCLQYEVITRGELQ</sequence>
<reference evidence="3" key="1">
    <citation type="submission" date="2019-11" db="EMBL/GenBank/DDBJ databases">
        <authorList>
            <person name="Liu Y."/>
            <person name="Hou J."/>
            <person name="Li T.-Q."/>
            <person name="Guan C.-H."/>
            <person name="Wu X."/>
            <person name="Wu H.-Z."/>
            <person name="Ling F."/>
            <person name="Zhang R."/>
            <person name="Shi X.-G."/>
            <person name="Ren J.-P."/>
            <person name="Chen E.-F."/>
            <person name="Sun J.-M."/>
        </authorList>
    </citation>
    <scope>NUCLEOTIDE SEQUENCE</scope>
    <source>
        <strain evidence="3">Adult_tree_wgs_1</strain>
        <tissue evidence="3">Leaves</tissue>
    </source>
</reference>
<dbReference type="Gene3D" id="1.10.510.10">
    <property type="entry name" value="Transferase(Phosphotransferase) domain 1"/>
    <property type="match status" value="1"/>
</dbReference>
<evidence type="ECO:0000313" key="3">
    <source>
        <dbReference type="EMBL" id="KAF7141657.1"/>
    </source>
</evidence>
<evidence type="ECO:0000256" key="1">
    <source>
        <dbReference type="ARBA" id="ARBA00022729"/>
    </source>
</evidence>
<dbReference type="InterPro" id="IPR011009">
    <property type="entry name" value="Kinase-like_dom_sf"/>
</dbReference>
<gene>
    <name evidence="3" type="ORF">RHSIM_Rhsim06G0123000</name>
</gene>
<dbReference type="OrthoDB" id="4062651at2759"/>
<dbReference type="SUPFAM" id="SSF56112">
    <property type="entry name" value="Protein kinase-like (PK-like)"/>
    <property type="match status" value="1"/>
</dbReference>
<keyword evidence="4" id="KW-1185">Reference proteome</keyword>
<comment type="caution">
    <text evidence="3">The sequence shown here is derived from an EMBL/GenBank/DDBJ whole genome shotgun (WGS) entry which is preliminary data.</text>
</comment>